<sequence>MKKEKLQFSWHDTRFRSWIYQAIVLVLVVYCGWYLINNTMQNLAARNIQTGFAFLNKEAGFAIGETLIEYKLTDTYWQAIKVGLLNTILVSVIGIILSTILGMIIGVARLSTNWLVNKLASIYVEVMRNIPLLIHLFFWYALLTEMLPGPRQALSPIDGVFLSNRGIKVPAFEGASLVWMLWALLIAVFCAFFLAKFAKNKQNKTGQTTPVFFMSLGLFLVMPLLAFLLSGGQVEVIKPELKGFNFVNGWSFSPELAALLLGLVLYTAGFIAEIVRSGIQSVSKGQWEAGESLGLSKTQTLRLIVMPQAIRVMIPAMSNTFMNFTKNSSLAVAIGYPDIVSIVNTMLTQTGQAIEAVMIIMLAYFTLSMMIALFMAWYNKRMALVER</sequence>
<evidence type="ECO:0000256" key="6">
    <source>
        <dbReference type="ARBA" id="ARBA00022970"/>
    </source>
</evidence>
<evidence type="ECO:0000256" key="8">
    <source>
        <dbReference type="ARBA" id="ARBA00023136"/>
    </source>
</evidence>
<evidence type="ECO:0000313" key="12">
    <source>
        <dbReference type="Proteomes" id="UP000537862"/>
    </source>
</evidence>
<evidence type="ECO:0000256" key="5">
    <source>
        <dbReference type="ARBA" id="ARBA00022692"/>
    </source>
</evidence>
<keyword evidence="3 9" id="KW-0813">Transport</keyword>
<feature type="transmembrane region" description="Helical" evidence="9">
    <location>
        <begin position="356"/>
        <end position="378"/>
    </location>
</feature>
<dbReference type="RefSeq" id="WP_171679453.1">
    <property type="nucleotide sequence ID" value="NZ_JABGBN010000001.1"/>
</dbReference>
<evidence type="ECO:0000256" key="2">
    <source>
        <dbReference type="ARBA" id="ARBA00010072"/>
    </source>
</evidence>
<dbReference type="Pfam" id="PF00528">
    <property type="entry name" value="BPD_transp_1"/>
    <property type="match status" value="1"/>
</dbReference>
<evidence type="ECO:0000256" key="3">
    <source>
        <dbReference type="ARBA" id="ARBA00022448"/>
    </source>
</evidence>
<dbReference type="GO" id="GO:0006865">
    <property type="term" value="P:amino acid transport"/>
    <property type="evidence" value="ECO:0007669"/>
    <property type="project" value="UniProtKB-KW"/>
</dbReference>
<dbReference type="GO" id="GO:0022857">
    <property type="term" value="F:transmembrane transporter activity"/>
    <property type="evidence" value="ECO:0007669"/>
    <property type="project" value="InterPro"/>
</dbReference>
<dbReference type="NCBIfam" id="TIGR01726">
    <property type="entry name" value="HEQRo_perm_3TM"/>
    <property type="match status" value="1"/>
</dbReference>
<feature type="transmembrane region" description="Helical" evidence="9">
    <location>
        <begin position="88"/>
        <end position="110"/>
    </location>
</feature>
<comment type="similarity">
    <text evidence="2">Belongs to the binding-protein-dependent transport system permease family. HisMQ subfamily.</text>
</comment>
<dbReference type="EMBL" id="JABGBN010000001">
    <property type="protein sequence ID" value="NOL50758.1"/>
    <property type="molecule type" value="Genomic_DNA"/>
</dbReference>
<keyword evidence="5 9" id="KW-0812">Transmembrane</keyword>
<evidence type="ECO:0000256" key="7">
    <source>
        <dbReference type="ARBA" id="ARBA00022989"/>
    </source>
</evidence>
<dbReference type="InterPro" id="IPR010065">
    <property type="entry name" value="AA_ABC_transptr_permease_3TM"/>
</dbReference>
<evidence type="ECO:0000256" key="9">
    <source>
        <dbReference type="RuleBase" id="RU363032"/>
    </source>
</evidence>
<dbReference type="PANTHER" id="PTHR30614">
    <property type="entry name" value="MEMBRANE COMPONENT OF AMINO ACID ABC TRANSPORTER"/>
    <property type="match status" value="1"/>
</dbReference>
<comment type="caution">
    <text evidence="11">The sequence shown here is derived from an EMBL/GenBank/DDBJ whole genome shotgun (WGS) entry which is preliminary data.</text>
</comment>
<evidence type="ECO:0000313" key="11">
    <source>
        <dbReference type="EMBL" id="NOL50758.1"/>
    </source>
</evidence>
<evidence type="ECO:0000259" key="10">
    <source>
        <dbReference type="PROSITE" id="PS50928"/>
    </source>
</evidence>
<comment type="subcellular location">
    <subcellularLocation>
        <location evidence="1">Cell inner membrane</location>
        <topology evidence="1">Multi-pass membrane protein</topology>
    </subcellularLocation>
    <subcellularLocation>
        <location evidence="9">Cell membrane</location>
        <topology evidence="9">Multi-pass membrane protein</topology>
    </subcellularLocation>
</comment>
<evidence type="ECO:0000256" key="4">
    <source>
        <dbReference type="ARBA" id="ARBA00022475"/>
    </source>
</evidence>
<organism evidence="11 12">
    <name type="scientific">Pelistega suis</name>
    <dbReference type="NCBI Taxonomy" id="1631957"/>
    <lineage>
        <taxon>Bacteria</taxon>
        <taxon>Pseudomonadati</taxon>
        <taxon>Pseudomonadota</taxon>
        <taxon>Betaproteobacteria</taxon>
        <taxon>Burkholderiales</taxon>
        <taxon>Alcaligenaceae</taxon>
        <taxon>Pelistega</taxon>
    </lineage>
</organism>
<name>A0A849P593_9BURK</name>
<feature type="transmembrane region" description="Helical" evidence="9">
    <location>
        <begin position="18"/>
        <end position="36"/>
    </location>
</feature>
<feature type="transmembrane region" description="Helical" evidence="9">
    <location>
        <begin position="177"/>
        <end position="198"/>
    </location>
</feature>
<keyword evidence="8 9" id="KW-0472">Membrane</keyword>
<keyword evidence="7 9" id="KW-1133">Transmembrane helix</keyword>
<dbReference type="CDD" id="cd06261">
    <property type="entry name" value="TM_PBP2"/>
    <property type="match status" value="1"/>
</dbReference>
<feature type="domain" description="ABC transmembrane type-1" evidence="10">
    <location>
        <begin position="84"/>
        <end position="375"/>
    </location>
</feature>
<dbReference type="Proteomes" id="UP000537862">
    <property type="component" value="Unassembled WGS sequence"/>
</dbReference>
<proteinExistence type="inferred from homology"/>
<keyword evidence="6" id="KW-0029">Amino-acid transport</keyword>
<dbReference type="PANTHER" id="PTHR30614:SF37">
    <property type="entry name" value="AMINO-ACID ABC TRANSPORTER PERMEASE PROTEIN YHDX-RELATED"/>
    <property type="match status" value="1"/>
</dbReference>
<feature type="transmembrane region" description="Helical" evidence="9">
    <location>
        <begin position="210"/>
        <end position="229"/>
    </location>
</feature>
<protein>
    <submittedName>
        <fullName evidence="11">ABC transporter permease subunit</fullName>
    </submittedName>
</protein>
<dbReference type="InterPro" id="IPR000515">
    <property type="entry name" value="MetI-like"/>
</dbReference>
<dbReference type="SUPFAM" id="SSF161098">
    <property type="entry name" value="MetI-like"/>
    <property type="match status" value="2"/>
</dbReference>
<dbReference type="AlphaFoldDB" id="A0A849P593"/>
<dbReference type="InterPro" id="IPR043429">
    <property type="entry name" value="ArtM/GltK/GlnP/TcyL/YhdX-like"/>
</dbReference>
<dbReference type="InterPro" id="IPR035906">
    <property type="entry name" value="MetI-like_sf"/>
</dbReference>
<accession>A0A849P593</accession>
<keyword evidence="4" id="KW-1003">Cell membrane</keyword>
<feature type="transmembrane region" description="Helical" evidence="9">
    <location>
        <begin position="256"/>
        <end position="275"/>
    </location>
</feature>
<dbReference type="Gene3D" id="1.10.3720.10">
    <property type="entry name" value="MetI-like"/>
    <property type="match status" value="2"/>
</dbReference>
<keyword evidence="12" id="KW-1185">Reference proteome</keyword>
<reference evidence="11 12" key="1">
    <citation type="submission" date="2020-05" db="EMBL/GenBank/DDBJ databases">
        <authorList>
            <person name="Niu N."/>
        </authorList>
    </citation>
    <scope>NUCLEOTIDE SEQUENCE [LARGE SCALE GENOMIC DNA]</scope>
    <source>
        <strain evidence="11 12">3340-03</strain>
    </source>
</reference>
<evidence type="ECO:0000256" key="1">
    <source>
        <dbReference type="ARBA" id="ARBA00004429"/>
    </source>
</evidence>
<dbReference type="PROSITE" id="PS50928">
    <property type="entry name" value="ABC_TM1"/>
    <property type="match status" value="1"/>
</dbReference>
<gene>
    <name evidence="11" type="ORF">HKX39_01010</name>
</gene>
<dbReference type="GO" id="GO:0043190">
    <property type="term" value="C:ATP-binding cassette (ABC) transporter complex"/>
    <property type="evidence" value="ECO:0007669"/>
    <property type="project" value="InterPro"/>
</dbReference>